<reference evidence="1 2" key="1">
    <citation type="submission" date="2013-11" db="EMBL/GenBank/DDBJ databases">
        <title>The Genome Sequence of Phytophthora parasitica P1976.</title>
        <authorList>
            <consortium name="The Broad Institute Genomics Platform"/>
            <person name="Russ C."/>
            <person name="Tyler B."/>
            <person name="Panabieres F."/>
            <person name="Shan W."/>
            <person name="Tripathy S."/>
            <person name="Grunwald N."/>
            <person name="Machado M."/>
            <person name="Johnson C.S."/>
            <person name="Walker B."/>
            <person name="Young S."/>
            <person name="Zeng Q."/>
            <person name="Gargeya S."/>
            <person name="Fitzgerald M."/>
            <person name="Haas B."/>
            <person name="Abouelleil A."/>
            <person name="Allen A.W."/>
            <person name="Alvarado L."/>
            <person name="Arachchi H.M."/>
            <person name="Berlin A.M."/>
            <person name="Chapman S.B."/>
            <person name="Gainer-Dewar J."/>
            <person name="Goldberg J."/>
            <person name="Griggs A."/>
            <person name="Gujja S."/>
            <person name="Hansen M."/>
            <person name="Howarth C."/>
            <person name="Imamovic A."/>
            <person name="Ireland A."/>
            <person name="Larimer J."/>
            <person name="McCowan C."/>
            <person name="Murphy C."/>
            <person name="Pearson M."/>
            <person name="Poon T.W."/>
            <person name="Priest M."/>
            <person name="Roberts A."/>
            <person name="Saif S."/>
            <person name="Shea T."/>
            <person name="Sisk P."/>
            <person name="Sykes S."/>
            <person name="Wortman J."/>
            <person name="Nusbaum C."/>
            <person name="Birren B."/>
        </authorList>
    </citation>
    <scope>NUCLEOTIDE SEQUENCE [LARGE SCALE GENOMIC DNA]</scope>
    <source>
        <strain evidence="1 2">P1976</strain>
    </source>
</reference>
<dbReference type="EMBL" id="ANJA01000084">
    <property type="protein sequence ID" value="ETO86080.1"/>
    <property type="molecule type" value="Genomic_DNA"/>
</dbReference>
<sequence>MQPIETLSSDGFVVYRGVLSNDAANAARIIARRSHLP</sequence>
<evidence type="ECO:0000313" key="2">
    <source>
        <dbReference type="Proteomes" id="UP000028582"/>
    </source>
</evidence>
<dbReference type="AlphaFoldDB" id="A0A081B4L9"/>
<organism evidence="1 2">
    <name type="scientific">Phytophthora nicotianae P1976</name>
    <dbReference type="NCBI Taxonomy" id="1317066"/>
    <lineage>
        <taxon>Eukaryota</taxon>
        <taxon>Sar</taxon>
        <taxon>Stramenopiles</taxon>
        <taxon>Oomycota</taxon>
        <taxon>Peronosporomycetes</taxon>
        <taxon>Peronosporales</taxon>
        <taxon>Peronosporaceae</taxon>
        <taxon>Phytophthora</taxon>
    </lineage>
</organism>
<comment type="caution">
    <text evidence="1">The sequence shown here is derived from an EMBL/GenBank/DDBJ whole genome shotgun (WGS) entry which is preliminary data.</text>
</comment>
<evidence type="ECO:0000313" key="1">
    <source>
        <dbReference type="EMBL" id="ETO86080.1"/>
    </source>
</evidence>
<proteinExistence type="predicted"/>
<accession>A0A081B4L9</accession>
<name>A0A081B4L9_PHYNI</name>
<gene>
    <name evidence="1" type="ORF">F444_00338</name>
</gene>
<dbReference type="Proteomes" id="UP000028582">
    <property type="component" value="Unassembled WGS sequence"/>
</dbReference>
<protein>
    <submittedName>
        <fullName evidence="1">Uncharacterized protein</fullName>
    </submittedName>
</protein>